<dbReference type="AlphaFoldDB" id="A0A1B1KJ38"/>
<feature type="region of interest" description="Disordered" evidence="1">
    <location>
        <begin position="102"/>
        <end position="130"/>
    </location>
</feature>
<feature type="compositionally biased region" description="Low complexity" evidence="1">
    <location>
        <begin position="37"/>
        <end position="51"/>
    </location>
</feature>
<proteinExistence type="predicted"/>
<evidence type="ECO:0000313" key="3">
    <source>
        <dbReference type="Proteomes" id="UP000186108"/>
    </source>
</evidence>
<dbReference type="PATRIC" id="fig|37919.13.peg.8475"/>
<dbReference type="EMBL" id="CP009113">
    <property type="protein sequence ID" value="ANS32621.1"/>
    <property type="molecule type" value="Genomic_DNA"/>
</dbReference>
<sequence length="130" mass="13837">MSATDRAITGLPPRPGASARAATPDVSALRRDRNKAATDLASTAAAAQQPAEPEKKPSNKPTTVYIAPDVLKEARLAFKATQSAEADRNWSHFVEKALADATQRRAVQHNDGNAFEGEDKPLPPGRPLAD</sequence>
<name>A0A1B1KJ38_RHOOP</name>
<feature type="region of interest" description="Disordered" evidence="1">
    <location>
        <begin position="1"/>
        <end position="63"/>
    </location>
</feature>
<accession>A0A1B1KJ38</accession>
<dbReference type="RefSeq" id="WP_231138063.1">
    <property type="nucleotide sequence ID" value="NZ_CP009113.1"/>
</dbReference>
<evidence type="ECO:0000313" key="2">
    <source>
        <dbReference type="EMBL" id="ANS32621.1"/>
    </source>
</evidence>
<reference evidence="2 3" key="1">
    <citation type="submission" date="2014-07" db="EMBL/GenBank/DDBJ databases">
        <authorList>
            <person name="Zhang J.E."/>
            <person name="Yang H."/>
            <person name="Guo J."/>
            <person name="Deng Z."/>
            <person name="Luo H."/>
            <person name="Luo M."/>
            <person name="Zhao B."/>
        </authorList>
    </citation>
    <scope>NUCLEOTIDE SEQUENCE [LARGE SCALE GENOMIC DNA]</scope>
    <source>
        <strain evidence="2 3">1CP</strain>
        <plasmid evidence="3">Plasmid pr1cp2</plasmid>
    </source>
</reference>
<dbReference type="Proteomes" id="UP000186108">
    <property type="component" value="Plasmid pR1CP2"/>
</dbReference>
<gene>
    <name evidence="2" type="ORF">R1CP_40205</name>
</gene>
<keyword evidence="2" id="KW-0614">Plasmid</keyword>
<dbReference type="Gene3D" id="6.10.180.30">
    <property type="match status" value="1"/>
</dbReference>
<protein>
    <submittedName>
        <fullName evidence="2">Uncharacterized protein</fullName>
    </submittedName>
</protein>
<evidence type="ECO:0000256" key="1">
    <source>
        <dbReference type="SAM" id="MobiDB-lite"/>
    </source>
</evidence>
<organism evidence="2 3">
    <name type="scientific">Rhodococcus opacus</name>
    <name type="common">Nocardia opaca</name>
    <dbReference type="NCBI Taxonomy" id="37919"/>
    <lineage>
        <taxon>Bacteria</taxon>
        <taxon>Bacillati</taxon>
        <taxon>Actinomycetota</taxon>
        <taxon>Actinomycetes</taxon>
        <taxon>Mycobacteriales</taxon>
        <taxon>Nocardiaceae</taxon>
        <taxon>Rhodococcus</taxon>
    </lineage>
</organism>
<geneLocation type="plasmid" evidence="3">
    <name>pr1cp2</name>
</geneLocation>